<organism evidence="2 3">
    <name type="scientific">Calidithermus terrae</name>
    <dbReference type="NCBI Taxonomy" id="1408545"/>
    <lineage>
        <taxon>Bacteria</taxon>
        <taxon>Thermotogati</taxon>
        <taxon>Deinococcota</taxon>
        <taxon>Deinococci</taxon>
        <taxon>Thermales</taxon>
        <taxon>Thermaceae</taxon>
        <taxon>Calidithermus</taxon>
    </lineage>
</organism>
<reference evidence="2 3" key="1">
    <citation type="submission" date="2018-08" db="EMBL/GenBank/DDBJ databases">
        <title>Meiothermus terrae DSM 26712 genome sequencing project.</title>
        <authorList>
            <person name="Da Costa M.S."/>
            <person name="Albuquerque L."/>
            <person name="Raposo P."/>
            <person name="Froufe H.J.C."/>
            <person name="Barroso C.S."/>
            <person name="Egas C."/>
        </authorList>
    </citation>
    <scope>NUCLEOTIDE SEQUENCE [LARGE SCALE GENOMIC DNA]</scope>
    <source>
        <strain evidence="2 3">DSM 26712</strain>
    </source>
</reference>
<accession>A0A399E508</accession>
<feature type="region of interest" description="Disordered" evidence="1">
    <location>
        <begin position="1"/>
        <end position="68"/>
    </location>
</feature>
<evidence type="ECO:0000313" key="2">
    <source>
        <dbReference type="EMBL" id="RIH78339.1"/>
    </source>
</evidence>
<feature type="compositionally biased region" description="Basic and acidic residues" evidence="1">
    <location>
        <begin position="53"/>
        <end position="68"/>
    </location>
</feature>
<keyword evidence="3" id="KW-1185">Reference proteome</keyword>
<dbReference type="AlphaFoldDB" id="A0A399E508"/>
<dbReference type="Proteomes" id="UP000265715">
    <property type="component" value="Unassembled WGS sequence"/>
</dbReference>
<name>A0A399E508_9DEIN</name>
<comment type="caution">
    <text evidence="2">The sequence shown here is derived from an EMBL/GenBank/DDBJ whole genome shotgun (WGS) entry which is preliminary data.</text>
</comment>
<gene>
    <name evidence="2" type="ORF">Mterra_03674</name>
</gene>
<protein>
    <submittedName>
        <fullName evidence="2">Uncharacterized protein</fullName>
    </submittedName>
</protein>
<dbReference type="EMBL" id="QXDL01000267">
    <property type="protein sequence ID" value="RIH78339.1"/>
    <property type="molecule type" value="Genomic_DNA"/>
</dbReference>
<proteinExistence type="predicted"/>
<evidence type="ECO:0000313" key="3">
    <source>
        <dbReference type="Proteomes" id="UP000265715"/>
    </source>
</evidence>
<evidence type="ECO:0000256" key="1">
    <source>
        <dbReference type="SAM" id="MobiDB-lite"/>
    </source>
</evidence>
<sequence>MTKSTARRLRRQYSNARRTWRTTARASPGFTRTSTTGRSPEMPCFHRPGWPRLLRESASDEGRNAASA</sequence>
<feature type="compositionally biased region" description="Basic residues" evidence="1">
    <location>
        <begin position="1"/>
        <end position="11"/>
    </location>
</feature>